<keyword evidence="2" id="KW-0285">Flavoprotein</keyword>
<keyword evidence="8" id="KW-1185">Reference proteome</keyword>
<feature type="domain" description="FAD/NAD(P)-binding" evidence="5">
    <location>
        <begin position="11"/>
        <end position="307"/>
    </location>
</feature>
<evidence type="ECO:0000259" key="5">
    <source>
        <dbReference type="Pfam" id="PF07992"/>
    </source>
</evidence>
<sequence>MLGRQCFVTQQIAIVGAGECGGRAALSLCERGFQGSITLIGSETLAPYERPPLSKDAIVLAAEPKFVAEAERFASLGIDLRLGVTAIGLNRGDRRVSLSDGSFVAYDKLLLTTGARPRTLSGLTSQDGPIRTLRSHADAMAMRACLGAGRRVAIIGGGFIGLELAASARRLGTSVTLIEGLPRILSRGVPSEIAEAVASRHQAEGVDILCNARIAKVEHTDAVVRVFLEDGSAIEADLLVVGIGSIPNTEMAAEAGLTIDNGIAVDMHLQTSDPEIYAAGDCCSFPTAHYDGRRIRLESWRSAQEQALLAAANLMGARDVVTAVPWFWSDQYDMTLQVAGLAEGAVTTVRRDLSMDAFILFHLAGDGRLLAASGIGPGNTIARDIRLAEMLIAARRHPDPAALAAPEIKLKQLLAA</sequence>
<dbReference type="InterPro" id="IPR023753">
    <property type="entry name" value="FAD/NAD-binding_dom"/>
</dbReference>
<dbReference type="Proteomes" id="UP000248925">
    <property type="component" value="Unassembled WGS sequence"/>
</dbReference>
<dbReference type="Gene3D" id="3.30.390.30">
    <property type="match status" value="1"/>
</dbReference>
<dbReference type="GO" id="GO:0005737">
    <property type="term" value="C:cytoplasm"/>
    <property type="evidence" value="ECO:0007669"/>
    <property type="project" value="TreeGrafter"/>
</dbReference>
<keyword evidence="3" id="KW-0274">FAD</keyword>
<proteinExistence type="predicted"/>
<evidence type="ECO:0000313" key="7">
    <source>
        <dbReference type="EMBL" id="PZM10544.1"/>
    </source>
</evidence>
<evidence type="ECO:0000313" key="8">
    <source>
        <dbReference type="Proteomes" id="UP000248925"/>
    </source>
</evidence>
<evidence type="ECO:0000256" key="4">
    <source>
        <dbReference type="ARBA" id="ARBA00023002"/>
    </source>
</evidence>
<dbReference type="PRINTS" id="PR00411">
    <property type="entry name" value="PNDRDTASEI"/>
</dbReference>
<protein>
    <submittedName>
        <fullName evidence="7">Ferredoxin reductase</fullName>
    </submittedName>
</protein>
<dbReference type="InterPro" id="IPR036188">
    <property type="entry name" value="FAD/NAD-bd_sf"/>
</dbReference>
<dbReference type="PANTHER" id="PTHR43557:SF2">
    <property type="entry name" value="RIESKE DOMAIN-CONTAINING PROTEIN-RELATED"/>
    <property type="match status" value="1"/>
</dbReference>
<dbReference type="InterPro" id="IPR050446">
    <property type="entry name" value="FAD-oxidoreductase/Apoptosis"/>
</dbReference>
<dbReference type="GO" id="GO:0016651">
    <property type="term" value="F:oxidoreductase activity, acting on NAD(P)H"/>
    <property type="evidence" value="ECO:0007669"/>
    <property type="project" value="TreeGrafter"/>
</dbReference>
<dbReference type="Pfam" id="PF14759">
    <property type="entry name" value="Reductase_C"/>
    <property type="match status" value="1"/>
</dbReference>
<dbReference type="SUPFAM" id="SSF51905">
    <property type="entry name" value="FAD/NAD(P)-binding domain"/>
    <property type="match status" value="1"/>
</dbReference>
<evidence type="ECO:0000256" key="3">
    <source>
        <dbReference type="ARBA" id="ARBA00022827"/>
    </source>
</evidence>
<evidence type="ECO:0000259" key="6">
    <source>
        <dbReference type="Pfam" id="PF14759"/>
    </source>
</evidence>
<feature type="domain" description="Reductase C-terminal" evidence="6">
    <location>
        <begin position="326"/>
        <end position="414"/>
    </location>
</feature>
<reference evidence="7 8" key="1">
    <citation type="journal article" date="2018" name="Sci. Rep.">
        <title>Rhizobium tumorigenes sp. nov., a novel plant tumorigenic bacterium isolated from cane gall tumors on thornless blackberry.</title>
        <authorList>
            <person name="Kuzmanovi N."/>
            <person name="Smalla K."/>
            <person name="Gronow S."/>
            <person name="PuBawska J."/>
        </authorList>
    </citation>
    <scope>NUCLEOTIDE SEQUENCE [LARGE SCALE GENOMIC DNA]</scope>
    <source>
        <strain evidence="7 8">CCBAU 85046</strain>
    </source>
</reference>
<dbReference type="InterPro" id="IPR028202">
    <property type="entry name" value="Reductase_C"/>
</dbReference>
<comment type="cofactor">
    <cofactor evidence="1">
        <name>FAD</name>
        <dbReference type="ChEBI" id="CHEBI:57692"/>
    </cofactor>
</comment>
<comment type="caution">
    <text evidence="7">The sequence shown here is derived from an EMBL/GenBank/DDBJ whole genome shotgun (WGS) entry which is preliminary data.</text>
</comment>
<organism evidence="7 8">
    <name type="scientific">Rhizobium tubonense</name>
    <dbReference type="NCBI Taxonomy" id="484088"/>
    <lineage>
        <taxon>Bacteria</taxon>
        <taxon>Pseudomonadati</taxon>
        <taxon>Pseudomonadota</taxon>
        <taxon>Alphaproteobacteria</taxon>
        <taxon>Hyphomicrobiales</taxon>
        <taxon>Rhizobiaceae</taxon>
        <taxon>Rhizobium/Agrobacterium group</taxon>
        <taxon>Rhizobium</taxon>
    </lineage>
</organism>
<keyword evidence="4" id="KW-0560">Oxidoreductase</keyword>
<dbReference type="PRINTS" id="PR00368">
    <property type="entry name" value="FADPNR"/>
</dbReference>
<dbReference type="OrthoDB" id="7809559at2"/>
<dbReference type="InterPro" id="IPR016156">
    <property type="entry name" value="FAD/NAD-linked_Rdtase_dimer_sf"/>
</dbReference>
<evidence type="ECO:0000256" key="1">
    <source>
        <dbReference type="ARBA" id="ARBA00001974"/>
    </source>
</evidence>
<dbReference type="SUPFAM" id="SSF55424">
    <property type="entry name" value="FAD/NAD-linked reductases, dimerisation (C-terminal) domain"/>
    <property type="match status" value="1"/>
</dbReference>
<dbReference type="PANTHER" id="PTHR43557">
    <property type="entry name" value="APOPTOSIS-INDUCING FACTOR 1"/>
    <property type="match status" value="1"/>
</dbReference>
<dbReference type="AlphaFoldDB" id="A0A2W4CZ11"/>
<dbReference type="Gene3D" id="3.50.50.60">
    <property type="entry name" value="FAD/NAD(P)-binding domain"/>
    <property type="match status" value="2"/>
</dbReference>
<evidence type="ECO:0000256" key="2">
    <source>
        <dbReference type="ARBA" id="ARBA00022630"/>
    </source>
</evidence>
<name>A0A2W4CZ11_9HYPH</name>
<dbReference type="EMBL" id="PCDP01000048">
    <property type="protein sequence ID" value="PZM10544.1"/>
    <property type="molecule type" value="Genomic_DNA"/>
</dbReference>
<accession>A0A2W4CZ11</accession>
<dbReference type="Pfam" id="PF07992">
    <property type="entry name" value="Pyr_redox_2"/>
    <property type="match status" value="1"/>
</dbReference>
<gene>
    <name evidence="7" type="ORF">CPY51_22485</name>
</gene>